<dbReference type="PROSITE" id="PS51257">
    <property type="entry name" value="PROKAR_LIPOPROTEIN"/>
    <property type="match status" value="1"/>
</dbReference>
<dbReference type="Proteomes" id="UP000184231">
    <property type="component" value="Unassembled WGS sequence"/>
</dbReference>
<evidence type="ECO:0000313" key="3">
    <source>
        <dbReference type="EMBL" id="SHJ46774.1"/>
    </source>
</evidence>
<protein>
    <recommendedName>
        <fullName evidence="5">DUF3332 domain-containing protein</fullName>
    </recommendedName>
</protein>
<reference evidence="3 4" key="1">
    <citation type="submission" date="2016-11" db="EMBL/GenBank/DDBJ databases">
        <authorList>
            <person name="Jaros S."/>
            <person name="Januszkiewicz K."/>
            <person name="Wedrychowicz H."/>
        </authorList>
    </citation>
    <scope>NUCLEOTIDE SEQUENCE [LARGE SCALE GENOMIC DNA]</scope>
    <source>
        <strain evidence="3 4">CGMCC 1.8863</strain>
    </source>
</reference>
<evidence type="ECO:0000256" key="2">
    <source>
        <dbReference type="SAM" id="SignalP"/>
    </source>
</evidence>
<dbReference type="RefSeq" id="WP_072765150.1">
    <property type="nucleotide sequence ID" value="NZ_FQYX01000022.1"/>
</dbReference>
<dbReference type="InterPro" id="IPR021768">
    <property type="entry name" value="DUF3332"/>
</dbReference>
<feature type="transmembrane region" description="Helical" evidence="1">
    <location>
        <begin position="45"/>
        <end position="70"/>
    </location>
</feature>
<accession>A0A1M6JJB2</accession>
<gene>
    <name evidence="3" type="ORF">SAMN04487911_12224</name>
</gene>
<keyword evidence="1" id="KW-1133">Transmembrane helix</keyword>
<evidence type="ECO:0008006" key="5">
    <source>
        <dbReference type="Google" id="ProtNLM"/>
    </source>
</evidence>
<keyword evidence="1" id="KW-0472">Membrane</keyword>
<feature type="chain" id="PRO_5013359605" description="DUF3332 domain-containing protein" evidence="2">
    <location>
        <begin position="23"/>
        <end position="194"/>
    </location>
</feature>
<dbReference type="EMBL" id="FQYX01000022">
    <property type="protein sequence ID" value="SHJ46774.1"/>
    <property type="molecule type" value="Genomic_DNA"/>
</dbReference>
<dbReference type="STRING" id="558155.SAMN04487911_12224"/>
<organism evidence="3 4">
    <name type="scientific">Arenibacter nanhaiticus</name>
    <dbReference type="NCBI Taxonomy" id="558155"/>
    <lineage>
        <taxon>Bacteria</taxon>
        <taxon>Pseudomonadati</taxon>
        <taxon>Bacteroidota</taxon>
        <taxon>Flavobacteriia</taxon>
        <taxon>Flavobacteriales</taxon>
        <taxon>Flavobacteriaceae</taxon>
        <taxon>Arenibacter</taxon>
    </lineage>
</organism>
<dbReference type="Pfam" id="PF11810">
    <property type="entry name" value="DUF3332"/>
    <property type="match status" value="1"/>
</dbReference>
<proteinExistence type="predicted"/>
<keyword evidence="2" id="KW-0732">Signal</keyword>
<feature type="signal peptide" evidence="2">
    <location>
        <begin position="1"/>
        <end position="22"/>
    </location>
</feature>
<sequence>MKKLFICSFLCMSLLFSSCLGSFGAFNNLKEWNQNVSESKFVNNLIFWGLNIVPVYGLFFVGDAVIFNVIEFWSGSNPIAMEDGDSEEQIVEQDGNTIKMVATKNRLEINVLDGPKKGQKVDLLYRPHQKSWNAIKPNGEIIKLSSFKEGFYFVYTPDGETIKINPMHSKEEGLALLKEHSDCYTAAGMQALGY</sequence>
<dbReference type="AlphaFoldDB" id="A0A1M6JJB2"/>
<name>A0A1M6JJB2_9FLAO</name>
<keyword evidence="4" id="KW-1185">Reference proteome</keyword>
<keyword evidence="1" id="KW-0812">Transmembrane</keyword>
<evidence type="ECO:0000313" key="4">
    <source>
        <dbReference type="Proteomes" id="UP000184231"/>
    </source>
</evidence>
<dbReference type="OrthoDB" id="9814441at2"/>
<evidence type="ECO:0000256" key="1">
    <source>
        <dbReference type="SAM" id="Phobius"/>
    </source>
</evidence>